<reference evidence="1 2" key="1">
    <citation type="submission" date="2020-01" db="EMBL/GenBank/DDBJ databases">
        <title>Whole-genome sequence of Heliobacterium undosum DSM 13378.</title>
        <authorList>
            <person name="Kyndt J.A."/>
            <person name="Meyer T.E."/>
        </authorList>
    </citation>
    <scope>NUCLEOTIDE SEQUENCE [LARGE SCALE GENOMIC DNA]</scope>
    <source>
        <strain evidence="1 2">DSM 13378</strain>
    </source>
</reference>
<evidence type="ECO:0000313" key="1">
    <source>
        <dbReference type="EMBL" id="MZP30580.1"/>
    </source>
</evidence>
<accession>A0A845L7F3</accession>
<gene>
    <name evidence="1" type="ORF">GTO91_12735</name>
</gene>
<comment type="caution">
    <text evidence="1">The sequence shown here is derived from an EMBL/GenBank/DDBJ whole genome shotgun (WGS) entry which is preliminary data.</text>
</comment>
<protein>
    <submittedName>
        <fullName evidence="1">Uncharacterized protein</fullName>
    </submittedName>
</protein>
<dbReference type="EMBL" id="WXEY01000015">
    <property type="protein sequence ID" value="MZP30580.1"/>
    <property type="molecule type" value="Genomic_DNA"/>
</dbReference>
<dbReference type="AlphaFoldDB" id="A0A845L7F3"/>
<dbReference type="RefSeq" id="WP_161259099.1">
    <property type="nucleotide sequence ID" value="NZ_WXEY01000015.1"/>
</dbReference>
<proteinExistence type="predicted"/>
<keyword evidence="2" id="KW-1185">Reference proteome</keyword>
<name>A0A845L7F3_9FIRM</name>
<organism evidence="1 2">
    <name type="scientific">Heliomicrobium undosum</name>
    <dbReference type="NCBI Taxonomy" id="121734"/>
    <lineage>
        <taxon>Bacteria</taxon>
        <taxon>Bacillati</taxon>
        <taxon>Bacillota</taxon>
        <taxon>Clostridia</taxon>
        <taxon>Eubacteriales</taxon>
        <taxon>Heliobacteriaceae</taxon>
        <taxon>Heliomicrobium</taxon>
    </lineage>
</organism>
<evidence type="ECO:0000313" key="2">
    <source>
        <dbReference type="Proteomes" id="UP000463470"/>
    </source>
</evidence>
<dbReference type="Proteomes" id="UP000463470">
    <property type="component" value="Unassembled WGS sequence"/>
</dbReference>
<sequence length="161" mass="17874">MLSASKSFLDRGAHELTFEIDGFYEQDNVLKKTSLSVQNAIGWLSEPVKKFLATGVALICVYDASAMSNSIQKSVIIHCDQDEQGSRVTSRLNIYDQINCFHQNTFVEGGDLLYQKDVLIPAEAVLTAKKIGYNVSDNNHESMVSFSFPVETKAELEGDMI</sequence>